<reference evidence="2 3" key="1">
    <citation type="journal article" date="2016" name="Nat. Commun.">
        <title>Microbial interactions lead to rapid micro-scale successions on model marine particles.</title>
        <authorList>
            <person name="Datta M.S."/>
            <person name="Sliwerska E."/>
            <person name="Gore J."/>
            <person name="Polz M.F."/>
            <person name="Cordero O.X."/>
        </authorList>
    </citation>
    <scope>NUCLEOTIDE SEQUENCE [LARGE SCALE GENOMIC DNA]</scope>
    <source>
        <strain evidence="2 3">4G03</strain>
    </source>
</reference>
<reference evidence="1 4" key="3">
    <citation type="submission" date="2023-07" db="EMBL/GenBank/DDBJ databases">
        <title>Genome content predicts the carbon catabolic preferences of heterotrophic bacteria.</title>
        <authorList>
            <person name="Gralka M."/>
        </authorList>
    </citation>
    <scope>NUCLEOTIDE SEQUENCE [LARGE SCALE GENOMIC DNA]</scope>
    <source>
        <strain evidence="1 4">4G03</strain>
    </source>
</reference>
<dbReference type="EMBL" id="JAUYVU010000010">
    <property type="protein sequence ID" value="MDP2542269.1"/>
    <property type="molecule type" value="Genomic_DNA"/>
</dbReference>
<dbReference type="RefSeq" id="WP_099215834.1">
    <property type="nucleotide sequence ID" value="NZ_JAUYVU010000010.1"/>
</dbReference>
<evidence type="ECO:0000313" key="2">
    <source>
        <dbReference type="EMBL" id="PHN96971.1"/>
    </source>
</evidence>
<organism evidence="2 3">
    <name type="scientific">Tenacibaculum discolor</name>
    <dbReference type="NCBI Taxonomy" id="361581"/>
    <lineage>
        <taxon>Bacteria</taxon>
        <taxon>Pseudomonadati</taxon>
        <taxon>Bacteroidota</taxon>
        <taxon>Flavobacteriia</taxon>
        <taxon>Flavobacteriales</taxon>
        <taxon>Flavobacteriaceae</taxon>
        <taxon>Tenacibaculum</taxon>
    </lineage>
</organism>
<dbReference type="Proteomes" id="UP001242342">
    <property type="component" value="Unassembled WGS sequence"/>
</dbReference>
<evidence type="ECO:0000313" key="4">
    <source>
        <dbReference type="Proteomes" id="UP001242342"/>
    </source>
</evidence>
<sequence length="320" mass="37779">MRKILALVVLVFINISCKNDKSNKLGVDVSNINVNINLERFDVDFYTTKPNELNKTKEKYPMLFPPQPDSVWVNKINNKDERELFAETQKVFPDIEEEKGQLISLFKHVKYYNPRFVSPKVITMLTNIDYNNRIVYTDSLLLISLDSYLGKEHEFYNDYPAYVKQNNTKEHIVVDVAKAIVGKQMLPSMARSFIDKMIYRGKKMYLLDAYLPNTSDALKIGYSQTKLDWAERNEEQIWMYFVEKDLLYSTSKDVDKRFLDLAPFSKFYMEEDSQSPGRIGEWIGWQIVRSYMQKNDVSLHKLLQTSEEEIFKNSRYKPKR</sequence>
<evidence type="ECO:0000313" key="1">
    <source>
        <dbReference type="EMBL" id="MDP2542269.1"/>
    </source>
</evidence>
<dbReference type="Pfam" id="PF25594">
    <property type="entry name" value="GldB_lipo"/>
    <property type="match status" value="1"/>
</dbReference>
<proteinExistence type="predicted"/>
<dbReference type="AlphaFoldDB" id="A0A2G1BSC3"/>
<accession>A0A2G1BSC3</accession>
<reference evidence="2" key="2">
    <citation type="submission" date="2017-10" db="EMBL/GenBank/DDBJ databases">
        <authorList>
            <person name="Enke T.N."/>
            <person name="Cordero O.X."/>
        </authorList>
    </citation>
    <scope>NUCLEOTIDE SEQUENCE</scope>
    <source>
        <strain evidence="2">4G03</strain>
    </source>
</reference>
<dbReference type="Proteomes" id="UP000222163">
    <property type="component" value="Unassembled WGS sequence"/>
</dbReference>
<name>A0A2G1BSC3_9FLAO</name>
<gene>
    <name evidence="2" type="primary">gldB</name>
    <name evidence="2" type="ORF">CSC81_11175</name>
    <name evidence="1" type="ORF">Q8W23_12365</name>
</gene>
<evidence type="ECO:0000313" key="3">
    <source>
        <dbReference type="Proteomes" id="UP000222163"/>
    </source>
</evidence>
<keyword evidence="2" id="KW-0449">Lipoprotein</keyword>
<dbReference type="EMBL" id="PDUU01000009">
    <property type="protein sequence ID" value="PHN96971.1"/>
    <property type="molecule type" value="Genomic_DNA"/>
</dbReference>
<comment type="caution">
    <text evidence="2">The sequence shown here is derived from an EMBL/GenBank/DDBJ whole genome shotgun (WGS) entry which is preliminary data.</text>
</comment>
<dbReference type="NCBIfam" id="TIGR03514">
    <property type="entry name" value="GldB_lipo"/>
    <property type="match status" value="1"/>
</dbReference>
<dbReference type="InterPro" id="IPR019853">
    <property type="entry name" value="GldB-like"/>
</dbReference>
<keyword evidence="4" id="KW-1185">Reference proteome</keyword>
<protein>
    <submittedName>
        <fullName evidence="2">Gliding motility lipoprotein GldB</fullName>
    </submittedName>
</protein>